<organism evidence="2 3">
    <name type="scientific">Parathielavia appendiculata</name>
    <dbReference type="NCBI Taxonomy" id="2587402"/>
    <lineage>
        <taxon>Eukaryota</taxon>
        <taxon>Fungi</taxon>
        <taxon>Dikarya</taxon>
        <taxon>Ascomycota</taxon>
        <taxon>Pezizomycotina</taxon>
        <taxon>Sordariomycetes</taxon>
        <taxon>Sordariomycetidae</taxon>
        <taxon>Sordariales</taxon>
        <taxon>Chaetomiaceae</taxon>
        <taxon>Parathielavia</taxon>
    </lineage>
</organism>
<dbReference type="AlphaFoldDB" id="A0AAN6U0J0"/>
<keyword evidence="1" id="KW-0732">Signal</keyword>
<sequence length="118" mass="12269">MKFSATSIAAMVATLASTGLATVFTGTRTGIDGSQAAVAWTNGTPDLCSGFGKIVDGTGNPCGRDFFVDGSNGPFRLEGCGGAGLTLFRSGQFNANCRFQQRTFNCPGGARIRQDWVC</sequence>
<dbReference type="RefSeq" id="XP_062647878.1">
    <property type="nucleotide sequence ID" value="XM_062789959.1"/>
</dbReference>
<feature type="signal peptide" evidence="1">
    <location>
        <begin position="1"/>
        <end position="21"/>
    </location>
</feature>
<dbReference type="GeneID" id="87826729"/>
<comment type="caution">
    <text evidence="2">The sequence shown here is derived from an EMBL/GenBank/DDBJ whole genome shotgun (WGS) entry which is preliminary data.</text>
</comment>
<name>A0AAN6U0J0_9PEZI</name>
<accession>A0AAN6U0J0</accession>
<gene>
    <name evidence="2" type="ORF">N657DRAFT_594641</name>
</gene>
<reference evidence="2" key="1">
    <citation type="journal article" date="2023" name="Mol. Phylogenet. Evol.">
        <title>Genome-scale phylogeny and comparative genomics of the fungal order Sordariales.</title>
        <authorList>
            <person name="Hensen N."/>
            <person name="Bonometti L."/>
            <person name="Westerberg I."/>
            <person name="Brannstrom I.O."/>
            <person name="Guillou S."/>
            <person name="Cros-Aarteil S."/>
            <person name="Calhoun S."/>
            <person name="Haridas S."/>
            <person name="Kuo A."/>
            <person name="Mondo S."/>
            <person name="Pangilinan J."/>
            <person name="Riley R."/>
            <person name="LaButti K."/>
            <person name="Andreopoulos B."/>
            <person name="Lipzen A."/>
            <person name="Chen C."/>
            <person name="Yan M."/>
            <person name="Daum C."/>
            <person name="Ng V."/>
            <person name="Clum A."/>
            <person name="Steindorff A."/>
            <person name="Ohm R.A."/>
            <person name="Martin F."/>
            <person name="Silar P."/>
            <person name="Natvig D.O."/>
            <person name="Lalanne C."/>
            <person name="Gautier V."/>
            <person name="Ament-Velasquez S.L."/>
            <person name="Kruys A."/>
            <person name="Hutchinson M.I."/>
            <person name="Powell A.J."/>
            <person name="Barry K."/>
            <person name="Miller A.N."/>
            <person name="Grigoriev I.V."/>
            <person name="Debuchy R."/>
            <person name="Gladieux P."/>
            <person name="Hiltunen Thoren M."/>
            <person name="Johannesson H."/>
        </authorList>
    </citation>
    <scope>NUCLEOTIDE SEQUENCE</scope>
    <source>
        <strain evidence="2">CBS 731.68</strain>
    </source>
</reference>
<evidence type="ECO:0000313" key="2">
    <source>
        <dbReference type="EMBL" id="KAK4124107.1"/>
    </source>
</evidence>
<dbReference type="EMBL" id="MU853227">
    <property type="protein sequence ID" value="KAK4124107.1"/>
    <property type="molecule type" value="Genomic_DNA"/>
</dbReference>
<reference evidence="2" key="2">
    <citation type="submission" date="2023-05" db="EMBL/GenBank/DDBJ databases">
        <authorList>
            <consortium name="Lawrence Berkeley National Laboratory"/>
            <person name="Steindorff A."/>
            <person name="Hensen N."/>
            <person name="Bonometti L."/>
            <person name="Westerberg I."/>
            <person name="Brannstrom I.O."/>
            <person name="Guillou S."/>
            <person name="Cros-Aarteil S."/>
            <person name="Calhoun S."/>
            <person name="Haridas S."/>
            <person name="Kuo A."/>
            <person name="Mondo S."/>
            <person name="Pangilinan J."/>
            <person name="Riley R."/>
            <person name="Labutti K."/>
            <person name="Andreopoulos B."/>
            <person name="Lipzen A."/>
            <person name="Chen C."/>
            <person name="Yanf M."/>
            <person name="Daum C."/>
            <person name="Ng V."/>
            <person name="Clum A."/>
            <person name="Ohm R."/>
            <person name="Martin F."/>
            <person name="Silar P."/>
            <person name="Natvig D."/>
            <person name="Lalanne C."/>
            <person name="Gautier V."/>
            <person name="Ament-Velasquez S.L."/>
            <person name="Kruys A."/>
            <person name="Hutchinson M.I."/>
            <person name="Powell A.J."/>
            <person name="Barry K."/>
            <person name="Miller A.N."/>
            <person name="Grigoriev I.V."/>
            <person name="Debuchy R."/>
            <person name="Gladieux P."/>
            <person name="Thoren M.H."/>
            <person name="Johannesson H."/>
        </authorList>
    </citation>
    <scope>NUCLEOTIDE SEQUENCE</scope>
    <source>
        <strain evidence="2">CBS 731.68</strain>
    </source>
</reference>
<proteinExistence type="predicted"/>
<evidence type="ECO:0000313" key="3">
    <source>
        <dbReference type="Proteomes" id="UP001302602"/>
    </source>
</evidence>
<dbReference type="Proteomes" id="UP001302602">
    <property type="component" value="Unassembled WGS sequence"/>
</dbReference>
<feature type="chain" id="PRO_5042892409" evidence="1">
    <location>
        <begin position="22"/>
        <end position="118"/>
    </location>
</feature>
<evidence type="ECO:0000256" key="1">
    <source>
        <dbReference type="SAM" id="SignalP"/>
    </source>
</evidence>
<keyword evidence="3" id="KW-1185">Reference proteome</keyword>
<protein>
    <submittedName>
        <fullName evidence="2">Uncharacterized protein</fullName>
    </submittedName>
</protein>